<feature type="region of interest" description="Disordered" evidence="1">
    <location>
        <begin position="1"/>
        <end position="33"/>
    </location>
</feature>
<name>A0AAV0BQ52_PHAPC</name>
<comment type="caution">
    <text evidence="2">The sequence shown here is derived from an EMBL/GenBank/DDBJ whole genome shotgun (WGS) entry which is preliminary data.</text>
</comment>
<feature type="compositionally biased region" description="Polar residues" evidence="1">
    <location>
        <begin position="201"/>
        <end position="213"/>
    </location>
</feature>
<feature type="region of interest" description="Disordered" evidence="1">
    <location>
        <begin position="306"/>
        <end position="326"/>
    </location>
</feature>
<protein>
    <submittedName>
        <fullName evidence="2">Expressed protein</fullName>
    </submittedName>
</protein>
<evidence type="ECO:0000313" key="3">
    <source>
        <dbReference type="Proteomes" id="UP001153365"/>
    </source>
</evidence>
<keyword evidence="3" id="KW-1185">Reference proteome</keyword>
<dbReference type="Proteomes" id="UP001153365">
    <property type="component" value="Unassembled WGS sequence"/>
</dbReference>
<feature type="region of interest" description="Disordered" evidence="1">
    <location>
        <begin position="169"/>
        <end position="231"/>
    </location>
</feature>
<feature type="region of interest" description="Disordered" evidence="1">
    <location>
        <begin position="248"/>
        <end position="267"/>
    </location>
</feature>
<proteinExistence type="predicted"/>
<evidence type="ECO:0000256" key="1">
    <source>
        <dbReference type="SAM" id="MobiDB-lite"/>
    </source>
</evidence>
<gene>
    <name evidence="2" type="ORF">PPACK8108_LOCUS23299</name>
</gene>
<organism evidence="2 3">
    <name type="scientific">Phakopsora pachyrhizi</name>
    <name type="common">Asian soybean rust disease fungus</name>
    <dbReference type="NCBI Taxonomy" id="170000"/>
    <lineage>
        <taxon>Eukaryota</taxon>
        <taxon>Fungi</taxon>
        <taxon>Dikarya</taxon>
        <taxon>Basidiomycota</taxon>
        <taxon>Pucciniomycotina</taxon>
        <taxon>Pucciniomycetes</taxon>
        <taxon>Pucciniales</taxon>
        <taxon>Phakopsoraceae</taxon>
        <taxon>Phakopsora</taxon>
    </lineage>
</organism>
<accession>A0AAV0BQ52</accession>
<dbReference type="EMBL" id="CALTRL010005972">
    <property type="protein sequence ID" value="CAH7688345.1"/>
    <property type="molecule type" value="Genomic_DNA"/>
</dbReference>
<feature type="compositionally biased region" description="Polar residues" evidence="1">
    <location>
        <begin position="20"/>
        <end position="33"/>
    </location>
</feature>
<evidence type="ECO:0000313" key="2">
    <source>
        <dbReference type="EMBL" id="CAH7688345.1"/>
    </source>
</evidence>
<reference evidence="2" key="1">
    <citation type="submission" date="2022-06" db="EMBL/GenBank/DDBJ databases">
        <authorList>
            <consortium name="SYNGENTA / RWTH Aachen University"/>
        </authorList>
    </citation>
    <scope>NUCLEOTIDE SEQUENCE</scope>
</reference>
<sequence>MARNHDQRAHSNFSGAGDQSYYSTASHSQGSYQPSSYSTLDCATYASMSLYSEPQNCYPPSQMGYELRNHGHLSSSSANQNMTPIQAQNTFAIPGDQLYYGSQQSNWPTHSALNQPQTNQVLHQLNMGYYSESREGLSSPSLHHMRTYKGQSSVSIPEMVPGRVEDLMNTGSSRSCNSIIGTGLNSSVKSEGSPPTKDSPDSTTSNEGSSPGESSRIAKKRPQSKGYISTLDTRLSRLESMLTDLMPASSERLESGAPRNDSTPRINVEDFSKPVLNRRLAQGGPSSSMPAESLINGEMENKLLAGRPILHSSIKSSQQPSDNPRQTEIFSTAKILFPNSQHKRQ</sequence>
<feature type="compositionally biased region" description="Polar residues" evidence="1">
    <location>
        <begin position="313"/>
        <end position="326"/>
    </location>
</feature>
<dbReference type="AlphaFoldDB" id="A0AAV0BQ52"/>
<feature type="compositionally biased region" description="Polar residues" evidence="1">
    <location>
        <begin position="169"/>
        <end position="190"/>
    </location>
</feature>